<feature type="transmembrane region" description="Helical" evidence="8">
    <location>
        <begin position="12"/>
        <end position="29"/>
    </location>
</feature>
<dbReference type="PANTHER" id="PTHR21716:SF53">
    <property type="entry name" value="PERMEASE PERM-RELATED"/>
    <property type="match status" value="1"/>
</dbReference>
<dbReference type="EMBL" id="PYGD01000002">
    <property type="protein sequence ID" value="PSK93402.1"/>
    <property type="molecule type" value="Genomic_DNA"/>
</dbReference>
<evidence type="ECO:0000313" key="9">
    <source>
        <dbReference type="EMBL" id="PSK93402.1"/>
    </source>
</evidence>
<evidence type="ECO:0000256" key="1">
    <source>
        <dbReference type="ARBA" id="ARBA00004651"/>
    </source>
</evidence>
<evidence type="ECO:0000256" key="2">
    <source>
        <dbReference type="ARBA" id="ARBA00009773"/>
    </source>
</evidence>
<dbReference type="GO" id="GO:0055085">
    <property type="term" value="P:transmembrane transport"/>
    <property type="evidence" value="ECO:0007669"/>
    <property type="project" value="TreeGrafter"/>
</dbReference>
<evidence type="ECO:0000256" key="5">
    <source>
        <dbReference type="ARBA" id="ARBA00022692"/>
    </source>
</evidence>
<dbReference type="InterPro" id="IPR002549">
    <property type="entry name" value="AI-2E-like"/>
</dbReference>
<dbReference type="OrthoDB" id="9793390at2"/>
<evidence type="ECO:0000256" key="7">
    <source>
        <dbReference type="ARBA" id="ARBA00023136"/>
    </source>
</evidence>
<comment type="similarity">
    <text evidence="2">Belongs to the autoinducer-2 exporter (AI-2E) (TC 2.A.86) family.</text>
</comment>
<organism evidence="9 10">
    <name type="scientific">Taibaiella chishuiensis</name>
    <dbReference type="NCBI Taxonomy" id="1434707"/>
    <lineage>
        <taxon>Bacteria</taxon>
        <taxon>Pseudomonadati</taxon>
        <taxon>Bacteroidota</taxon>
        <taxon>Chitinophagia</taxon>
        <taxon>Chitinophagales</taxon>
        <taxon>Chitinophagaceae</taxon>
        <taxon>Taibaiella</taxon>
    </lineage>
</organism>
<dbReference type="GO" id="GO:0005886">
    <property type="term" value="C:plasma membrane"/>
    <property type="evidence" value="ECO:0007669"/>
    <property type="project" value="UniProtKB-SubCell"/>
</dbReference>
<evidence type="ECO:0000256" key="4">
    <source>
        <dbReference type="ARBA" id="ARBA00022475"/>
    </source>
</evidence>
<dbReference type="RefSeq" id="WP_106522408.1">
    <property type="nucleotide sequence ID" value="NZ_PYGD01000002.1"/>
</dbReference>
<feature type="transmembrane region" description="Helical" evidence="8">
    <location>
        <begin position="205"/>
        <end position="227"/>
    </location>
</feature>
<gene>
    <name evidence="9" type="ORF">B0I18_102372</name>
</gene>
<reference evidence="9 10" key="1">
    <citation type="submission" date="2018-03" db="EMBL/GenBank/DDBJ databases">
        <title>Genomic Encyclopedia of Type Strains, Phase III (KMG-III): the genomes of soil and plant-associated and newly described type strains.</title>
        <authorList>
            <person name="Whitman W."/>
        </authorList>
    </citation>
    <scope>NUCLEOTIDE SEQUENCE [LARGE SCALE GENOMIC DNA]</scope>
    <source>
        <strain evidence="9 10">CGMCC 1.12700</strain>
    </source>
</reference>
<keyword evidence="6 8" id="KW-1133">Transmembrane helix</keyword>
<protein>
    <submittedName>
        <fullName evidence="9">Putative PurR-regulated permease PerM</fullName>
    </submittedName>
</protein>
<keyword evidence="7 8" id="KW-0472">Membrane</keyword>
<dbReference type="AlphaFoldDB" id="A0A2P8D864"/>
<evidence type="ECO:0000313" key="10">
    <source>
        <dbReference type="Proteomes" id="UP000240572"/>
    </source>
</evidence>
<proteinExistence type="inferred from homology"/>
<evidence type="ECO:0000256" key="8">
    <source>
        <dbReference type="SAM" id="Phobius"/>
    </source>
</evidence>
<dbReference type="Proteomes" id="UP000240572">
    <property type="component" value="Unassembled WGS sequence"/>
</dbReference>
<feature type="transmembrane region" description="Helical" evidence="8">
    <location>
        <begin position="233"/>
        <end position="258"/>
    </location>
</feature>
<keyword evidence="3" id="KW-0813">Transport</keyword>
<sequence length="373" mass="42013">MEESPSMRLPFYLRLTCILISVTLIILLMHEGRTIFIPLFFSVLISFMLLPLTQWLERRRLPRGAAAFISLLLFLLVIAGFLSFMGQQITDFSKDMPELGNRMQVWIQELQQWISKRYHVNYSTQISYLSRAGASIVNYISVVAQSFLLALSGFLIWTVFVFIFTFFILTHRGLLRRFMIALFKERHHTRVNEVMLQTRLLAKGYIAGLLIEMILVALINCTALLIFGVKYAILLGILAAVLNIIPYIGIYSAAALAAIITLSNSTPGDALQVIIILLIIHFIDANILMPRIVGGRVKMNPLITIVAVLTGSMLWGISGTFLFIPLAAILKIIFERVNGLEPWAILMGTDEDKKALKLKSKSRKPPGTDKPEE</sequence>
<feature type="transmembrane region" description="Helical" evidence="8">
    <location>
        <begin position="65"/>
        <end position="86"/>
    </location>
</feature>
<dbReference type="Pfam" id="PF01594">
    <property type="entry name" value="AI-2E_transport"/>
    <property type="match status" value="1"/>
</dbReference>
<dbReference type="PANTHER" id="PTHR21716">
    <property type="entry name" value="TRANSMEMBRANE PROTEIN"/>
    <property type="match status" value="1"/>
</dbReference>
<keyword evidence="4" id="KW-1003">Cell membrane</keyword>
<name>A0A2P8D864_9BACT</name>
<feature type="transmembrane region" description="Helical" evidence="8">
    <location>
        <begin position="270"/>
        <end position="289"/>
    </location>
</feature>
<evidence type="ECO:0000256" key="3">
    <source>
        <dbReference type="ARBA" id="ARBA00022448"/>
    </source>
</evidence>
<keyword evidence="5 8" id="KW-0812">Transmembrane</keyword>
<comment type="subcellular location">
    <subcellularLocation>
        <location evidence="1">Cell membrane</location>
        <topology evidence="1">Multi-pass membrane protein</topology>
    </subcellularLocation>
</comment>
<feature type="transmembrane region" description="Helical" evidence="8">
    <location>
        <begin position="147"/>
        <end position="169"/>
    </location>
</feature>
<comment type="caution">
    <text evidence="9">The sequence shown here is derived from an EMBL/GenBank/DDBJ whole genome shotgun (WGS) entry which is preliminary data.</text>
</comment>
<feature type="transmembrane region" description="Helical" evidence="8">
    <location>
        <begin position="35"/>
        <end position="53"/>
    </location>
</feature>
<keyword evidence="10" id="KW-1185">Reference proteome</keyword>
<evidence type="ECO:0000256" key="6">
    <source>
        <dbReference type="ARBA" id="ARBA00022989"/>
    </source>
</evidence>
<feature type="transmembrane region" description="Helical" evidence="8">
    <location>
        <begin position="301"/>
        <end position="330"/>
    </location>
</feature>
<accession>A0A2P8D864</accession>